<proteinExistence type="predicted"/>
<dbReference type="InterPro" id="IPR038071">
    <property type="entry name" value="UROD/MetE-like_sf"/>
</dbReference>
<comment type="caution">
    <text evidence="1">The sequence shown here is derived from an EMBL/GenBank/DDBJ whole genome shotgun (WGS) entry which is preliminary data.</text>
</comment>
<evidence type="ECO:0008006" key="2">
    <source>
        <dbReference type="Google" id="ProtNLM"/>
    </source>
</evidence>
<gene>
    <name evidence="1" type="ORF">S12H4_54072</name>
</gene>
<sequence length="60" mass="6890">MGVDMIWIGDDVGTQKAMMFSPQIWRNFFKPKMANFISEIKKINPALKVAYHSDGVIYPI</sequence>
<feature type="non-terminal residue" evidence="1">
    <location>
        <position position="60"/>
    </location>
</feature>
<dbReference type="EMBL" id="BARW01034509">
    <property type="protein sequence ID" value="GAJ07193.1"/>
    <property type="molecule type" value="Genomic_DNA"/>
</dbReference>
<accession>X1TPE0</accession>
<dbReference type="Gene3D" id="3.20.20.210">
    <property type="match status" value="1"/>
</dbReference>
<name>X1TPE0_9ZZZZ</name>
<protein>
    <recommendedName>
        <fullName evidence="2">Uroporphyrinogen decarboxylase (URO-D) domain-containing protein</fullName>
    </recommendedName>
</protein>
<organism evidence="1">
    <name type="scientific">marine sediment metagenome</name>
    <dbReference type="NCBI Taxonomy" id="412755"/>
    <lineage>
        <taxon>unclassified sequences</taxon>
        <taxon>metagenomes</taxon>
        <taxon>ecological metagenomes</taxon>
    </lineage>
</organism>
<evidence type="ECO:0000313" key="1">
    <source>
        <dbReference type="EMBL" id="GAJ07193.1"/>
    </source>
</evidence>
<dbReference type="AlphaFoldDB" id="X1TPE0"/>
<reference evidence="1" key="1">
    <citation type="journal article" date="2014" name="Front. Microbiol.">
        <title>High frequency of phylogenetically diverse reductive dehalogenase-homologous genes in deep subseafloor sedimentary metagenomes.</title>
        <authorList>
            <person name="Kawai M."/>
            <person name="Futagami T."/>
            <person name="Toyoda A."/>
            <person name="Takaki Y."/>
            <person name="Nishi S."/>
            <person name="Hori S."/>
            <person name="Arai W."/>
            <person name="Tsubouchi T."/>
            <person name="Morono Y."/>
            <person name="Uchiyama I."/>
            <person name="Ito T."/>
            <person name="Fujiyama A."/>
            <person name="Inagaki F."/>
            <person name="Takami H."/>
        </authorList>
    </citation>
    <scope>NUCLEOTIDE SEQUENCE</scope>
    <source>
        <strain evidence="1">Expedition CK06-06</strain>
    </source>
</reference>